<keyword evidence="3" id="KW-1185">Reference proteome</keyword>
<reference evidence="2" key="1">
    <citation type="submission" date="2023-01" db="EMBL/GenBank/DDBJ databases">
        <title>The chitinases involved in constricting ring structure development in the nematode-trapping fungus Drechslerella dactyloides.</title>
        <authorList>
            <person name="Wang R."/>
            <person name="Zhang L."/>
            <person name="Tang P."/>
            <person name="Li S."/>
            <person name="Liang L."/>
        </authorList>
    </citation>
    <scope>NUCLEOTIDE SEQUENCE</scope>
    <source>
        <strain evidence="2">YMF1.00031</strain>
    </source>
</reference>
<proteinExistence type="predicted"/>
<gene>
    <name evidence="2" type="ORF">Dda_6030</name>
</gene>
<dbReference type="EMBL" id="JAQGDS010000007">
    <property type="protein sequence ID" value="KAJ6259133.1"/>
    <property type="molecule type" value="Genomic_DNA"/>
</dbReference>
<comment type="caution">
    <text evidence="2">The sequence shown here is derived from an EMBL/GenBank/DDBJ whole genome shotgun (WGS) entry which is preliminary data.</text>
</comment>
<protein>
    <submittedName>
        <fullName evidence="2">Uncharacterized protein</fullName>
    </submittedName>
</protein>
<evidence type="ECO:0000313" key="3">
    <source>
        <dbReference type="Proteomes" id="UP001221413"/>
    </source>
</evidence>
<feature type="compositionally biased region" description="Polar residues" evidence="1">
    <location>
        <begin position="43"/>
        <end position="60"/>
    </location>
</feature>
<feature type="region of interest" description="Disordered" evidence="1">
    <location>
        <begin position="41"/>
        <end position="60"/>
    </location>
</feature>
<name>A0AAD6NJK0_DREDA</name>
<accession>A0AAD6NJK0</accession>
<evidence type="ECO:0000256" key="1">
    <source>
        <dbReference type="SAM" id="MobiDB-lite"/>
    </source>
</evidence>
<evidence type="ECO:0000313" key="2">
    <source>
        <dbReference type="EMBL" id="KAJ6259133.1"/>
    </source>
</evidence>
<dbReference type="AlphaFoldDB" id="A0AAD6NJK0"/>
<dbReference type="Proteomes" id="UP001221413">
    <property type="component" value="Unassembled WGS sequence"/>
</dbReference>
<organism evidence="2 3">
    <name type="scientific">Drechslerella dactyloides</name>
    <name type="common">Nematode-trapping fungus</name>
    <name type="synonym">Arthrobotrys dactyloides</name>
    <dbReference type="NCBI Taxonomy" id="74499"/>
    <lineage>
        <taxon>Eukaryota</taxon>
        <taxon>Fungi</taxon>
        <taxon>Dikarya</taxon>
        <taxon>Ascomycota</taxon>
        <taxon>Pezizomycotina</taxon>
        <taxon>Orbiliomycetes</taxon>
        <taxon>Orbiliales</taxon>
        <taxon>Orbiliaceae</taxon>
        <taxon>Drechslerella</taxon>
    </lineage>
</organism>
<sequence length="81" mass="8213">MPALTQAAVGWQAADPHLDVDSGAASGGCSAVRQCGSPADATMTASGSSRDLVSASQSPAVIQTPRSKFPDRRASTCCDQF</sequence>